<comment type="caution">
    <text evidence="8">The sequence shown here is derived from an EMBL/GenBank/DDBJ whole genome shotgun (WGS) entry which is preliminary data.</text>
</comment>
<name>A0A2S9EUP6_9PSED</name>
<evidence type="ECO:0000259" key="7">
    <source>
        <dbReference type="Pfam" id="PF00535"/>
    </source>
</evidence>
<evidence type="ECO:0000256" key="1">
    <source>
        <dbReference type="ARBA" id="ARBA00004236"/>
    </source>
</evidence>
<feature type="domain" description="Glycosyltransferase 2-like" evidence="7">
    <location>
        <begin position="4"/>
        <end position="131"/>
    </location>
</feature>
<evidence type="ECO:0000256" key="2">
    <source>
        <dbReference type="ARBA" id="ARBA00022475"/>
    </source>
</evidence>
<keyword evidence="5 8" id="KW-0808">Transferase</keyword>
<dbReference type="GO" id="GO:0016757">
    <property type="term" value="F:glycosyltransferase activity"/>
    <property type="evidence" value="ECO:0007669"/>
    <property type="project" value="UniProtKB-KW"/>
</dbReference>
<evidence type="ECO:0000313" key="9">
    <source>
        <dbReference type="Proteomes" id="UP000238045"/>
    </source>
</evidence>
<dbReference type="InterPro" id="IPR029044">
    <property type="entry name" value="Nucleotide-diphossugar_trans"/>
</dbReference>
<comment type="subcellular location">
    <subcellularLocation>
        <location evidence="1">Cell membrane</location>
    </subcellularLocation>
</comment>
<gene>
    <name evidence="8" type="ORF">CQZ99_10210</name>
</gene>
<evidence type="ECO:0000256" key="3">
    <source>
        <dbReference type="ARBA" id="ARBA00022519"/>
    </source>
</evidence>
<dbReference type="Proteomes" id="UP000238045">
    <property type="component" value="Unassembled WGS sequence"/>
</dbReference>
<dbReference type="Gene3D" id="3.90.550.10">
    <property type="entry name" value="Spore Coat Polysaccharide Biosynthesis Protein SpsA, Chain A"/>
    <property type="match status" value="1"/>
</dbReference>
<sequence length="233" mass="25615">MIGIVIPAHNEERLISECLTSILESARHPDIKDQVVKIVVVLDACSDDTRAQVSMHDVSQLSVSFKNVGKARAVGSECLLAYGALWLAFTDADTVVPADWLARQIAFKADVVCGTVEVDKWSEYSDLARAKYLELYQFTENYRHVHGANLGMSAHAYERAGGFKHLSAHEDVRMVADLENAGARIVWTASNPVITSARKDFKCQGGFGEYLAGLERSACESVDELKFQQGAFS</sequence>
<keyword evidence="3" id="KW-0997">Cell inner membrane</keyword>
<keyword evidence="6" id="KW-0472">Membrane</keyword>
<organism evidence="8 9">
    <name type="scientific">Pseudomonas poae</name>
    <dbReference type="NCBI Taxonomy" id="200451"/>
    <lineage>
        <taxon>Bacteria</taxon>
        <taxon>Pseudomonadati</taxon>
        <taxon>Pseudomonadota</taxon>
        <taxon>Gammaproteobacteria</taxon>
        <taxon>Pseudomonadales</taxon>
        <taxon>Pseudomonadaceae</taxon>
        <taxon>Pseudomonas</taxon>
    </lineage>
</organism>
<dbReference type="Pfam" id="PF00535">
    <property type="entry name" value="Glycos_transf_2"/>
    <property type="match status" value="1"/>
</dbReference>
<keyword evidence="9" id="KW-1185">Reference proteome</keyword>
<evidence type="ECO:0000256" key="4">
    <source>
        <dbReference type="ARBA" id="ARBA00022676"/>
    </source>
</evidence>
<dbReference type="PANTHER" id="PTHR43646:SF2">
    <property type="entry name" value="GLYCOSYLTRANSFERASE 2-LIKE DOMAIN-CONTAINING PROTEIN"/>
    <property type="match status" value="1"/>
</dbReference>
<evidence type="ECO:0000256" key="6">
    <source>
        <dbReference type="ARBA" id="ARBA00023136"/>
    </source>
</evidence>
<proteinExistence type="predicted"/>
<keyword evidence="4" id="KW-0328">Glycosyltransferase</keyword>
<evidence type="ECO:0000313" key="8">
    <source>
        <dbReference type="EMBL" id="PRC19706.1"/>
    </source>
</evidence>
<dbReference type="EMBL" id="PCQL01000008">
    <property type="protein sequence ID" value="PRC19706.1"/>
    <property type="molecule type" value="Genomic_DNA"/>
</dbReference>
<protein>
    <submittedName>
        <fullName evidence="8">Glycosyl transferase</fullName>
    </submittedName>
</protein>
<accession>A0A2S9EUP6</accession>
<reference evidence="8 9" key="1">
    <citation type="submission" date="2017-09" db="EMBL/GenBank/DDBJ databases">
        <title>Genomic, metabolic, and phenotypic characteristics of bacterial isolates from the natural microbiome of the model nematode Caenorhabditis elegans.</title>
        <authorList>
            <person name="Zimmermann J."/>
            <person name="Obeng N."/>
            <person name="Yang W."/>
            <person name="Obeng O."/>
            <person name="Kissoyan K."/>
            <person name="Pees B."/>
            <person name="Dirksen P."/>
            <person name="Hoppner M."/>
            <person name="Franke A."/>
            <person name="Rosenstiel P."/>
            <person name="Leippe M."/>
            <person name="Dierking K."/>
            <person name="Kaleta C."/>
            <person name="Schulenburg H."/>
        </authorList>
    </citation>
    <scope>NUCLEOTIDE SEQUENCE [LARGE SCALE GENOMIC DNA]</scope>
    <source>
        <strain evidence="8 9">MYb117</strain>
    </source>
</reference>
<dbReference type="CDD" id="cd00761">
    <property type="entry name" value="Glyco_tranf_GTA_type"/>
    <property type="match status" value="1"/>
</dbReference>
<dbReference type="RefSeq" id="WP_105696575.1">
    <property type="nucleotide sequence ID" value="NZ_CP159260.1"/>
</dbReference>
<dbReference type="SUPFAM" id="SSF53448">
    <property type="entry name" value="Nucleotide-diphospho-sugar transferases"/>
    <property type="match status" value="1"/>
</dbReference>
<dbReference type="InterPro" id="IPR001173">
    <property type="entry name" value="Glyco_trans_2-like"/>
</dbReference>
<evidence type="ECO:0000256" key="5">
    <source>
        <dbReference type="ARBA" id="ARBA00022679"/>
    </source>
</evidence>
<dbReference type="GO" id="GO:0005886">
    <property type="term" value="C:plasma membrane"/>
    <property type="evidence" value="ECO:0007669"/>
    <property type="project" value="UniProtKB-SubCell"/>
</dbReference>
<dbReference type="AlphaFoldDB" id="A0A2S9EUP6"/>
<keyword evidence="2" id="KW-1003">Cell membrane</keyword>
<dbReference type="PANTHER" id="PTHR43646">
    <property type="entry name" value="GLYCOSYLTRANSFERASE"/>
    <property type="match status" value="1"/>
</dbReference>